<dbReference type="OrthoDB" id="9788289at2"/>
<proteinExistence type="inferred from homology"/>
<dbReference type="NCBIfam" id="NF003708">
    <property type="entry name" value="PRK05325.1-3"/>
    <property type="match status" value="1"/>
</dbReference>
<dbReference type="Proteomes" id="UP000003947">
    <property type="component" value="Unassembled WGS sequence"/>
</dbReference>
<dbReference type="HAMAP" id="MF_01232">
    <property type="entry name" value="UPF0229"/>
    <property type="match status" value="1"/>
</dbReference>
<dbReference type="Pfam" id="PF04285">
    <property type="entry name" value="DUF444"/>
    <property type="match status" value="1"/>
</dbReference>
<comment type="similarity">
    <text evidence="1">Belongs to the UPF0229 family.</text>
</comment>
<dbReference type="eggNOG" id="COG2718">
    <property type="taxonomic scope" value="Bacteria"/>
</dbReference>
<evidence type="ECO:0000256" key="1">
    <source>
        <dbReference type="HAMAP-Rule" id="MF_01232"/>
    </source>
</evidence>
<dbReference type="InterPro" id="IPR006698">
    <property type="entry name" value="UPF0229"/>
</dbReference>
<organism evidence="3 4">
    <name type="scientific">Microvirga lotononidis</name>
    <dbReference type="NCBI Taxonomy" id="864069"/>
    <lineage>
        <taxon>Bacteria</taxon>
        <taxon>Pseudomonadati</taxon>
        <taxon>Pseudomonadota</taxon>
        <taxon>Alphaproteobacteria</taxon>
        <taxon>Hyphomicrobiales</taxon>
        <taxon>Methylobacteriaceae</taxon>
        <taxon>Microvirga</taxon>
    </lineage>
</organism>
<sequence>MYIIDRRLNPGGKSLANRQRFLRRAKAQIQRAVRQTAGDRDITDLERGGEVSIPADGVREPSFRRSGEGGVHDHILPGNKRFVEGDTVERPPGGGGGAAGGDSGEGEDDFRFVLTRDEFLDLFLDDLELPDLAKRRVATVETQGMRRAGYTVTGSPVNLALLRSMRNALSRRIAMRRPKSEDLLHLQEEIARLEEHGGPSERLTALREELEQLQLRTKRFPYIDPIDLRYRRFEPVSKPVAQAVMFCLMDVSGSMTEHMKDLAKRFYMLLYIFLTRRYKHVEIVFIRHTHEAKEVDEETFFNSPETGGTVVSSALREMQRIVEERYSPDAWNIYAAQASDGDNSPNDGTTSAALLRDVILPVCQYYAYLEVGSDSDRMQTGFINHKTSLWQTYEALLEEGANLAMRKVNHRREIYPVFRELFRRRDAEAGARVP</sequence>
<feature type="region of interest" description="Disordered" evidence="2">
    <location>
        <begin position="52"/>
        <end position="107"/>
    </location>
</feature>
<gene>
    <name evidence="3" type="ORF">MicloDRAFT_00056940</name>
</gene>
<feature type="compositionally biased region" description="Basic and acidic residues" evidence="2">
    <location>
        <begin position="57"/>
        <end position="89"/>
    </location>
</feature>
<evidence type="ECO:0000313" key="4">
    <source>
        <dbReference type="Proteomes" id="UP000003947"/>
    </source>
</evidence>
<keyword evidence="4" id="KW-1185">Reference proteome</keyword>
<name>I4YLY3_9HYPH</name>
<dbReference type="NCBIfam" id="NF003707">
    <property type="entry name" value="PRK05325.1-2"/>
    <property type="match status" value="1"/>
</dbReference>
<protein>
    <recommendedName>
        <fullName evidence="1">UPF0229 protein MicloDRAFT_00056940</fullName>
    </recommendedName>
</protein>
<accession>I4YLY3</accession>
<dbReference type="PANTHER" id="PTHR30510">
    <property type="entry name" value="UPF0229 PROTEIN YEAH"/>
    <property type="match status" value="1"/>
</dbReference>
<feature type="compositionally biased region" description="Gly residues" evidence="2">
    <location>
        <begin position="92"/>
        <end position="103"/>
    </location>
</feature>
<evidence type="ECO:0000313" key="3">
    <source>
        <dbReference type="EMBL" id="EIM24975.1"/>
    </source>
</evidence>
<evidence type="ECO:0000256" key="2">
    <source>
        <dbReference type="SAM" id="MobiDB-lite"/>
    </source>
</evidence>
<reference evidence="3 4" key="1">
    <citation type="submission" date="2012-02" db="EMBL/GenBank/DDBJ databases">
        <title>Improved High-Quality Draft sequence of Microvirga sp. WSM3557.</title>
        <authorList>
            <consortium name="US DOE Joint Genome Institute"/>
            <person name="Lucas S."/>
            <person name="Han J."/>
            <person name="Lapidus A."/>
            <person name="Cheng J.-F."/>
            <person name="Goodwin L."/>
            <person name="Pitluck S."/>
            <person name="Peters L."/>
            <person name="Zhang X."/>
            <person name="Detter J.C."/>
            <person name="Han C."/>
            <person name="Tapia R."/>
            <person name="Land M."/>
            <person name="Hauser L."/>
            <person name="Kyrpides N."/>
            <person name="Ivanova N."/>
            <person name="Pagani I."/>
            <person name="Brau L."/>
            <person name="Yates R."/>
            <person name="O'Hara G."/>
            <person name="Rui T."/>
            <person name="Howieson J."/>
            <person name="Reeve W."/>
            <person name="Woyke T."/>
        </authorList>
    </citation>
    <scope>NUCLEOTIDE SEQUENCE [LARGE SCALE GENOMIC DNA]</scope>
    <source>
        <strain evidence="3 4">WSM3557</strain>
    </source>
</reference>
<dbReference type="PATRIC" id="fig|864069.3.peg.6112"/>
<dbReference type="RefSeq" id="WP_009493154.1">
    <property type="nucleotide sequence ID" value="NZ_CP141048.1"/>
</dbReference>
<dbReference type="AlphaFoldDB" id="I4YLY3"/>
<dbReference type="PANTHER" id="PTHR30510:SF2">
    <property type="entry name" value="UPF0229 PROTEIN YEAH"/>
    <property type="match status" value="1"/>
</dbReference>
<dbReference type="HOGENOM" id="CLU_049702_0_0_5"/>
<dbReference type="EMBL" id="JH660647">
    <property type="protein sequence ID" value="EIM24975.1"/>
    <property type="molecule type" value="Genomic_DNA"/>
</dbReference>
<dbReference type="STRING" id="864069.MicloDRAFT_00056940"/>